<dbReference type="Proteomes" id="UP000016662">
    <property type="component" value="Unassembled WGS sequence"/>
</dbReference>
<dbReference type="NCBIfam" id="TIGR03380">
    <property type="entry name" value="agmatine_aguA"/>
    <property type="match status" value="1"/>
</dbReference>
<dbReference type="Pfam" id="PF04371">
    <property type="entry name" value="PAD_porph"/>
    <property type="match status" value="1"/>
</dbReference>
<dbReference type="HAMAP" id="MF_01841">
    <property type="entry name" value="Agmatine_deimin"/>
    <property type="match status" value="1"/>
</dbReference>
<dbReference type="AlphaFoldDB" id="U2M9Z7"/>
<evidence type="ECO:0000256" key="2">
    <source>
        <dbReference type="HAMAP-Rule" id="MF_01841"/>
    </source>
</evidence>
<reference evidence="3 4" key="1">
    <citation type="submission" date="2013-07" db="EMBL/GenBank/DDBJ databases">
        <authorList>
            <person name="Weinstock G."/>
            <person name="Sodergren E."/>
            <person name="Wylie T."/>
            <person name="Fulton L."/>
            <person name="Fulton R."/>
            <person name="Fronick C."/>
            <person name="O'Laughlin M."/>
            <person name="Godfrey J."/>
            <person name="Miner T."/>
            <person name="Herter B."/>
            <person name="Appelbaum E."/>
            <person name="Cordes M."/>
            <person name="Lek S."/>
            <person name="Wollam A."/>
            <person name="Pepin K.H."/>
            <person name="Palsikar V.B."/>
            <person name="Mitreva M."/>
            <person name="Wilson R.K."/>
        </authorList>
    </citation>
    <scope>NUCLEOTIDE SEQUENCE [LARGE SCALE GENOMIC DNA]</scope>
    <source>
        <strain evidence="3 4">ATCC 27760</strain>
    </source>
</reference>
<comment type="catalytic activity">
    <reaction evidence="2">
        <text>agmatine + H2O = N-carbamoylputrescine + NH4(+)</text>
        <dbReference type="Rhea" id="RHEA:18037"/>
        <dbReference type="ChEBI" id="CHEBI:15377"/>
        <dbReference type="ChEBI" id="CHEBI:28938"/>
        <dbReference type="ChEBI" id="CHEBI:58145"/>
        <dbReference type="ChEBI" id="CHEBI:58318"/>
        <dbReference type="EC" id="3.5.3.12"/>
    </reaction>
</comment>
<dbReference type="GO" id="GO:0009446">
    <property type="term" value="P:putrescine biosynthetic process"/>
    <property type="evidence" value="ECO:0007669"/>
    <property type="project" value="InterPro"/>
</dbReference>
<evidence type="ECO:0000256" key="1">
    <source>
        <dbReference type="ARBA" id="ARBA00022801"/>
    </source>
</evidence>
<dbReference type="PANTHER" id="PTHR31377:SF0">
    <property type="entry name" value="AGMATINE DEIMINASE-RELATED"/>
    <property type="match status" value="1"/>
</dbReference>
<protein>
    <recommendedName>
        <fullName evidence="2">Putative agmatine deiminase</fullName>
        <ecNumber evidence="2">3.5.3.12</ecNumber>
    </recommendedName>
    <alternativeName>
        <fullName evidence="2">Agmatine iminohydrolase</fullName>
    </alternativeName>
</protein>
<dbReference type="NCBIfam" id="NF010070">
    <property type="entry name" value="PRK13551.1"/>
    <property type="match status" value="1"/>
</dbReference>
<evidence type="ECO:0000313" key="4">
    <source>
        <dbReference type="Proteomes" id="UP000016662"/>
    </source>
</evidence>
<dbReference type="GO" id="GO:0047632">
    <property type="term" value="F:agmatine deiminase activity"/>
    <property type="evidence" value="ECO:0007669"/>
    <property type="project" value="UniProtKB-UniRule"/>
</dbReference>
<dbReference type="GO" id="GO:0004668">
    <property type="term" value="F:protein-arginine deiminase activity"/>
    <property type="evidence" value="ECO:0007669"/>
    <property type="project" value="InterPro"/>
</dbReference>
<dbReference type="Gene3D" id="3.75.10.10">
    <property type="entry name" value="L-arginine/glycine Amidinotransferase, Chain A"/>
    <property type="match status" value="1"/>
</dbReference>
<comment type="caution">
    <text evidence="3">The sequence shown here is derived from an EMBL/GenBank/DDBJ whole genome shotgun (WGS) entry which is preliminary data.</text>
</comment>
<dbReference type="EMBL" id="AWVF01000186">
    <property type="protein sequence ID" value="ERJ96123.1"/>
    <property type="molecule type" value="Genomic_DNA"/>
</dbReference>
<feature type="active site" description="Amidino-cysteine intermediate" evidence="2">
    <location>
        <position position="385"/>
    </location>
</feature>
<name>U2M9Z7_9FIRM</name>
<dbReference type="eggNOG" id="COG2957">
    <property type="taxonomic scope" value="Bacteria"/>
</dbReference>
<accession>U2M9Z7</accession>
<gene>
    <name evidence="2" type="primary">aguA</name>
    <name evidence="3" type="ORF">RUMCAL_01534</name>
</gene>
<dbReference type="InterPro" id="IPR017754">
    <property type="entry name" value="Agmatine_deiminase"/>
</dbReference>
<organism evidence="3 4">
    <name type="scientific">Ruminococcus callidus ATCC 27760</name>
    <dbReference type="NCBI Taxonomy" id="411473"/>
    <lineage>
        <taxon>Bacteria</taxon>
        <taxon>Bacillati</taxon>
        <taxon>Bacillota</taxon>
        <taxon>Clostridia</taxon>
        <taxon>Eubacteriales</taxon>
        <taxon>Oscillospiraceae</taxon>
        <taxon>Ruminococcus</taxon>
    </lineage>
</organism>
<sequence length="399" mass="44132">MKTVITGQLSTKIKQPVEKLLEKERNPIMHILHTTPRTDGFCMPAEFDRHAGCLLIWPTRGDSWRSGGWPARKAFAAVAAAIARSEEVTMLVAPEQYETARAMLPPEVRLVEMETDDSWARDVCPTFVRNAEGTVRGIDWGFNAWGGLVDGLYFPWDKDNHAARKVCDLYRADCYDSRDFILEGGSIHSDGEGTILTTESCLCSAGRNPDMTKAEIEEKLCSMLGAQKVLWLPRGIYGDETNEHVDNVCAFTAAGKVVLAWTDNQNDPQYALSKACADYLAQQTDAKGRKLEVTLLPIPQKPVCITQEECSELDLWDGEPTRTAGERLAASYVNFYIANDSVLVPQFGDPMDKTACEILSAQFPNRTIVPIAAREILLGGGNIHCITQQIPLGRSSIYA</sequence>
<keyword evidence="1 2" id="KW-0378">Hydrolase</keyword>
<keyword evidence="4" id="KW-1185">Reference proteome</keyword>
<dbReference type="PANTHER" id="PTHR31377">
    <property type="entry name" value="AGMATINE DEIMINASE-RELATED"/>
    <property type="match status" value="1"/>
</dbReference>
<evidence type="ECO:0000313" key="3">
    <source>
        <dbReference type="EMBL" id="ERJ96123.1"/>
    </source>
</evidence>
<dbReference type="InterPro" id="IPR007466">
    <property type="entry name" value="Peptidyl-Arg-deiminase_porph"/>
</dbReference>
<dbReference type="STRING" id="411473.RUMCAL_01534"/>
<dbReference type="EC" id="3.5.3.12" evidence="2"/>
<dbReference type="PATRIC" id="fig|411473.3.peg.1247"/>
<dbReference type="SUPFAM" id="SSF55909">
    <property type="entry name" value="Pentein"/>
    <property type="match status" value="1"/>
</dbReference>
<proteinExistence type="inferred from homology"/>
<dbReference type="HOGENOM" id="CLU_037682_1_0_9"/>
<comment type="similarity">
    <text evidence="2">Belongs to the agmatine deiminase family.</text>
</comment>